<feature type="transmembrane region" description="Helical" evidence="1">
    <location>
        <begin position="560"/>
        <end position="584"/>
    </location>
</feature>
<feature type="domain" description="Nose resistant-to-fluoxetine protein N-terminal" evidence="3">
    <location>
        <begin position="93"/>
        <end position="223"/>
    </location>
</feature>
<feature type="transmembrane region" description="Helical" evidence="1">
    <location>
        <begin position="700"/>
        <end position="722"/>
    </location>
</feature>
<feature type="transmembrane region" description="Helical" evidence="1">
    <location>
        <begin position="426"/>
        <end position="455"/>
    </location>
</feature>
<feature type="transmembrane region" description="Helical" evidence="1">
    <location>
        <begin position="534"/>
        <end position="553"/>
    </location>
</feature>
<evidence type="ECO:0000256" key="2">
    <source>
        <dbReference type="SAM" id="SignalP"/>
    </source>
</evidence>
<keyword evidence="5" id="KW-1185">Reference proteome</keyword>
<dbReference type="InterPro" id="IPR052728">
    <property type="entry name" value="O2_lipid_transport_reg"/>
</dbReference>
<feature type="transmembrane region" description="Helical" evidence="1">
    <location>
        <begin position="476"/>
        <end position="495"/>
    </location>
</feature>
<keyword evidence="2" id="KW-0732">Signal</keyword>
<feature type="chain" id="PRO_5010700561" evidence="2">
    <location>
        <begin position="28"/>
        <end position="807"/>
    </location>
</feature>
<accession>A0A1W0X105</accession>
<protein>
    <submittedName>
        <fullName evidence="4">Nose resistant to fluoxetine protein 6</fullName>
    </submittedName>
</protein>
<evidence type="ECO:0000313" key="5">
    <source>
        <dbReference type="Proteomes" id="UP000192578"/>
    </source>
</evidence>
<dbReference type="Pfam" id="PF01757">
    <property type="entry name" value="Acyl_transf_3"/>
    <property type="match status" value="1"/>
</dbReference>
<gene>
    <name evidence="4" type="ORF">BV898_04891</name>
</gene>
<feature type="transmembrane region" description="Helical" evidence="1">
    <location>
        <begin position="394"/>
        <end position="414"/>
    </location>
</feature>
<comment type="caution">
    <text evidence="4">The sequence shown here is derived from an EMBL/GenBank/DDBJ whole genome shotgun (WGS) entry which is preliminary data.</text>
</comment>
<dbReference type="InterPro" id="IPR006621">
    <property type="entry name" value="Nose-resist-to-fluoxetine_N"/>
</dbReference>
<feature type="transmembrane region" description="Helical" evidence="1">
    <location>
        <begin position="764"/>
        <end position="786"/>
    </location>
</feature>
<dbReference type="PANTHER" id="PTHR11161:SF69">
    <property type="entry name" value="NOSE RESISTANT TO FLUOXETINE PROTEIN 6-LIKE PROTEIN"/>
    <property type="match status" value="1"/>
</dbReference>
<dbReference type="Pfam" id="PF20146">
    <property type="entry name" value="NRF"/>
    <property type="match status" value="1"/>
</dbReference>
<dbReference type="InterPro" id="IPR002656">
    <property type="entry name" value="Acyl_transf_3_dom"/>
</dbReference>
<keyword evidence="1" id="KW-0812">Transmembrane</keyword>
<evidence type="ECO:0000256" key="1">
    <source>
        <dbReference type="SAM" id="Phobius"/>
    </source>
</evidence>
<dbReference type="OrthoDB" id="207378at2759"/>
<dbReference type="SMART" id="SM00703">
    <property type="entry name" value="NRF"/>
    <property type="match status" value="1"/>
</dbReference>
<name>A0A1W0X105_HYPEX</name>
<dbReference type="Proteomes" id="UP000192578">
    <property type="component" value="Unassembled WGS sequence"/>
</dbReference>
<feature type="transmembrane region" description="Helical" evidence="1">
    <location>
        <begin position="657"/>
        <end position="676"/>
    </location>
</feature>
<feature type="transmembrane region" description="Helical" evidence="1">
    <location>
        <begin position="734"/>
        <end position="752"/>
    </location>
</feature>
<sequence>MGPPPLIRLCLLLTLLTVVQLGRLVNADHPQQQQQHPFAEFIQDKTHRAFSGHDNAVEIADRLGEALNHVRNNYVDLLDLDGMASTVWDTNVSSDCSNDIMLIAENIRQKQLWAINFVDAASKPEAGILQGNFVWLGSFSQCQAAKAVQNNDTQFQGKYCLANIGPALNASQPPPAQNPEGPSVTLALKLGVCFPDSCSDQDTFQLMSNLLTMLTERTNVTTGIQVYGSNCQPRTIPYDTQSIIALAVIGIFLFIIALGTLYDIVVYQPRLAELLQNGSVPGKHLVPGTLHSASYPVIGTDHSGGSNGFAAVDVNERCEVVYSDDDDAPLLADSRELPVKERTHHHHPAKHAAKPEIGILGEILMVFSIYTNTQKLLSVSSNDQSLTCIHGIRFLSMTWVVLGHTYGFSIYIVRDLTTLPNILGNFWFQAIANATVSVDTFFTMSGLLVCYLFVLNYKKVQKLHVVGYYVHRYWRLTAAYAVVMFIYLSLFKYLGSGPQWNPNGMEIDGCRGTWWTNLLYINNLLYTDKQCMGWTWYLANDMQFYWISPLILFPLVKKPVVGLVMLGVIFVAHIVTTAVISVQYDFPPSMLGNGITSTGNGSSTGSTANLGASMWDYFNRYYTKPWTRIGPYLIGMLTGYLLVIYKEEKLKIRKEVVFGLWAVSAAMALAVLYGLYDVNNGHSLTSAGSAIYNTLSRNGWALAVCWLIFACVQGYGGFVNTLLSWNVLVPLSRVTYCCYLIHIPIMLIFYLSKTTNVDFSHLAVVYYFFGTIMITYGFAFLFTVGCESPLLGLEKLVNRKKGTKRAD</sequence>
<keyword evidence="1" id="KW-0472">Membrane</keyword>
<dbReference type="EMBL" id="MTYJ01000025">
    <property type="protein sequence ID" value="OQV21128.1"/>
    <property type="molecule type" value="Genomic_DNA"/>
</dbReference>
<feature type="signal peptide" evidence="2">
    <location>
        <begin position="1"/>
        <end position="27"/>
    </location>
</feature>
<dbReference type="PANTHER" id="PTHR11161">
    <property type="entry name" value="O-ACYLTRANSFERASE"/>
    <property type="match status" value="1"/>
</dbReference>
<evidence type="ECO:0000259" key="3">
    <source>
        <dbReference type="SMART" id="SM00703"/>
    </source>
</evidence>
<organism evidence="4 5">
    <name type="scientific">Hypsibius exemplaris</name>
    <name type="common">Freshwater tardigrade</name>
    <dbReference type="NCBI Taxonomy" id="2072580"/>
    <lineage>
        <taxon>Eukaryota</taxon>
        <taxon>Metazoa</taxon>
        <taxon>Ecdysozoa</taxon>
        <taxon>Tardigrada</taxon>
        <taxon>Eutardigrada</taxon>
        <taxon>Parachela</taxon>
        <taxon>Hypsibioidea</taxon>
        <taxon>Hypsibiidae</taxon>
        <taxon>Hypsibius</taxon>
    </lineage>
</organism>
<evidence type="ECO:0000313" key="4">
    <source>
        <dbReference type="EMBL" id="OQV21128.1"/>
    </source>
</evidence>
<dbReference type="AlphaFoldDB" id="A0A1W0X105"/>
<proteinExistence type="predicted"/>
<dbReference type="GO" id="GO:0016747">
    <property type="term" value="F:acyltransferase activity, transferring groups other than amino-acyl groups"/>
    <property type="evidence" value="ECO:0007669"/>
    <property type="project" value="InterPro"/>
</dbReference>
<feature type="transmembrane region" description="Helical" evidence="1">
    <location>
        <begin position="243"/>
        <end position="265"/>
    </location>
</feature>
<reference evidence="5" key="1">
    <citation type="submission" date="2017-01" db="EMBL/GenBank/DDBJ databases">
        <title>Comparative genomics of anhydrobiosis in the tardigrade Hypsibius dujardini.</title>
        <authorList>
            <person name="Yoshida Y."/>
            <person name="Koutsovoulos G."/>
            <person name="Laetsch D."/>
            <person name="Stevens L."/>
            <person name="Kumar S."/>
            <person name="Horikawa D."/>
            <person name="Ishino K."/>
            <person name="Komine S."/>
            <person name="Tomita M."/>
            <person name="Blaxter M."/>
            <person name="Arakawa K."/>
        </authorList>
    </citation>
    <scope>NUCLEOTIDE SEQUENCE [LARGE SCALE GENOMIC DNA]</scope>
    <source>
        <strain evidence="5">Z151</strain>
    </source>
</reference>
<feature type="transmembrane region" description="Helical" evidence="1">
    <location>
        <begin position="629"/>
        <end position="645"/>
    </location>
</feature>
<keyword evidence="1" id="KW-1133">Transmembrane helix</keyword>